<name>A0A9P4ULK4_9PEZI</name>
<reference evidence="7" key="1">
    <citation type="journal article" date="2020" name="Stud. Mycol.">
        <title>101 Dothideomycetes genomes: a test case for predicting lifestyles and emergence of pathogens.</title>
        <authorList>
            <person name="Haridas S."/>
            <person name="Albert R."/>
            <person name="Binder M."/>
            <person name="Bloem J."/>
            <person name="Labutti K."/>
            <person name="Salamov A."/>
            <person name="Andreopoulos B."/>
            <person name="Baker S."/>
            <person name="Barry K."/>
            <person name="Bills G."/>
            <person name="Bluhm B."/>
            <person name="Cannon C."/>
            <person name="Castanera R."/>
            <person name="Culley D."/>
            <person name="Daum C."/>
            <person name="Ezra D."/>
            <person name="Gonzalez J."/>
            <person name="Henrissat B."/>
            <person name="Kuo A."/>
            <person name="Liang C."/>
            <person name="Lipzen A."/>
            <person name="Lutzoni F."/>
            <person name="Magnuson J."/>
            <person name="Mondo S."/>
            <person name="Nolan M."/>
            <person name="Ohm R."/>
            <person name="Pangilinan J."/>
            <person name="Park H.-J."/>
            <person name="Ramirez L."/>
            <person name="Alfaro M."/>
            <person name="Sun H."/>
            <person name="Tritt A."/>
            <person name="Yoshinaga Y."/>
            <person name="Zwiers L.-H."/>
            <person name="Turgeon B."/>
            <person name="Goodwin S."/>
            <person name="Spatafora J."/>
            <person name="Crous P."/>
            <person name="Grigoriev I."/>
        </authorList>
    </citation>
    <scope>NUCLEOTIDE SEQUENCE</scope>
    <source>
        <strain evidence="7">CBS 116435</strain>
    </source>
</reference>
<dbReference type="Proteomes" id="UP000799441">
    <property type="component" value="Unassembled WGS sequence"/>
</dbReference>
<dbReference type="AlphaFoldDB" id="A0A9P4ULK4"/>
<comment type="caution">
    <text evidence="7">The sequence shown here is derived from an EMBL/GenBank/DDBJ whole genome shotgun (WGS) entry which is preliminary data.</text>
</comment>
<dbReference type="InterPro" id="IPR012677">
    <property type="entry name" value="Nucleotide-bd_a/b_plait_sf"/>
</dbReference>
<keyword evidence="2 4" id="KW-0694">RNA-binding</keyword>
<dbReference type="SMART" id="SM00360">
    <property type="entry name" value="RRM"/>
    <property type="match status" value="1"/>
</dbReference>
<dbReference type="InterPro" id="IPR035979">
    <property type="entry name" value="RBD_domain_sf"/>
</dbReference>
<dbReference type="PANTHER" id="PTHR46754">
    <property type="entry name" value="MKI67 FHA DOMAIN-INTERACTING NUCLEOLAR PHOSPHOPROTEIN"/>
    <property type="match status" value="1"/>
</dbReference>
<accession>A0A9P4ULK4</accession>
<feature type="domain" description="RRM" evidence="6">
    <location>
        <begin position="182"/>
        <end position="260"/>
    </location>
</feature>
<keyword evidence="3" id="KW-0539">Nucleus</keyword>
<evidence type="ECO:0000256" key="3">
    <source>
        <dbReference type="ARBA" id="ARBA00023242"/>
    </source>
</evidence>
<evidence type="ECO:0000256" key="5">
    <source>
        <dbReference type="SAM" id="MobiDB-lite"/>
    </source>
</evidence>
<protein>
    <recommendedName>
        <fullName evidence="6">RRM domain-containing protein</fullName>
    </recommendedName>
</protein>
<evidence type="ECO:0000259" key="6">
    <source>
        <dbReference type="PROSITE" id="PS50102"/>
    </source>
</evidence>
<dbReference type="OrthoDB" id="21467at2759"/>
<feature type="region of interest" description="Disordered" evidence="5">
    <location>
        <begin position="380"/>
        <end position="405"/>
    </location>
</feature>
<feature type="compositionally biased region" description="Basic and acidic residues" evidence="5">
    <location>
        <begin position="50"/>
        <end position="60"/>
    </location>
</feature>
<dbReference type="Gene3D" id="3.30.70.330">
    <property type="match status" value="1"/>
</dbReference>
<keyword evidence="8" id="KW-1185">Reference proteome</keyword>
<sequence>MATKIENKKRKSFDSNGVASTKKVKVAKSADRPAPRRSSLKKSNSTELTEGSHGRDDKPVTKKPKAKASTKPVSDGAVQKEVEVTVQKESKKPKSKASSKVQKDVTAVLDDEESAEAGTELTEDQTAALLAGFSSSDDESDGDEDAGLALDQIPAIPRTDDIQKKIQKAVQESSNDPDAMPGVIYVGRIPHGFYEPQMRAYFSQFGEIHNLRLARNRKTGKPQHFAFIEFSSAAVAEIVAKTMDKYLMFGHILQVRVVPREHVKESTFRGANKRLKVMPRNKIERGLLKRGMLREGWEKRVENENKRRAEKAHKLKELGYEFDMPDVKHVDEVPVKPKETEGAVIEEVSAVIEDGSADAEPAVELVEEIHVEPGNIEVAATAGKKRSSAEGVKKVKKAKKTKTAA</sequence>
<evidence type="ECO:0000256" key="1">
    <source>
        <dbReference type="ARBA" id="ARBA00004604"/>
    </source>
</evidence>
<evidence type="ECO:0000313" key="8">
    <source>
        <dbReference type="Proteomes" id="UP000799441"/>
    </source>
</evidence>
<organism evidence="7 8">
    <name type="scientific">Polychaeton citri CBS 116435</name>
    <dbReference type="NCBI Taxonomy" id="1314669"/>
    <lineage>
        <taxon>Eukaryota</taxon>
        <taxon>Fungi</taxon>
        <taxon>Dikarya</taxon>
        <taxon>Ascomycota</taxon>
        <taxon>Pezizomycotina</taxon>
        <taxon>Dothideomycetes</taxon>
        <taxon>Dothideomycetidae</taxon>
        <taxon>Capnodiales</taxon>
        <taxon>Capnodiaceae</taxon>
        <taxon>Polychaeton</taxon>
    </lineage>
</organism>
<dbReference type="GO" id="GO:0005730">
    <property type="term" value="C:nucleolus"/>
    <property type="evidence" value="ECO:0007669"/>
    <property type="project" value="UniProtKB-SubCell"/>
</dbReference>
<feature type="region of interest" description="Disordered" evidence="5">
    <location>
        <begin position="1"/>
        <end position="123"/>
    </location>
</feature>
<gene>
    <name evidence="7" type="ORF">K431DRAFT_288152</name>
</gene>
<comment type="subcellular location">
    <subcellularLocation>
        <location evidence="1">Nucleus</location>
        <location evidence="1">Nucleolus</location>
    </subcellularLocation>
</comment>
<dbReference type="SUPFAM" id="SSF54928">
    <property type="entry name" value="RNA-binding domain, RBD"/>
    <property type="match status" value="1"/>
</dbReference>
<dbReference type="CDD" id="cd12307">
    <property type="entry name" value="RRM_NIFK_like"/>
    <property type="match status" value="1"/>
</dbReference>
<evidence type="ECO:0000256" key="4">
    <source>
        <dbReference type="PROSITE-ProRule" id="PRU00176"/>
    </source>
</evidence>
<dbReference type="Pfam" id="PF00076">
    <property type="entry name" value="RRM_1"/>
    <property type="match status" value="1"/>
</dbReference>
<dbReference type="EMBL" id="MU003834">
    <property type="protein sequence ID" value="KAF2717913.1"/>
    <property type="molecule type" value="Genomic_DNA"/>
</dbReference>
<proteinExistence type="predicted"/>
<feature type="compositionally biased region" description="Basic and acidic residues" evidence="5">
    <location>
        <begin position="78"/>
        <end position="92"/>
    </location>
</feature>
<evidence type="ECO:0000313" key="7">
    <source>
        <dbReference type="EMBL" id="KAF2717913.1"/>
    </source>
</evidence>
<dbReference type="InterPro" id="IPR000504">
    <property type="entry name" value="RRM_dom"/>
</dbReference>
<dbReference type="PROSITE" id="PS50102">
    <property type="entry name" value="RRM"/>
    <property type="match status" value="1"/>
</dbReference>
<feature type="compositionally biased region" description="Basic residues" evidence="5">
    <location>
        <begin position="394"/>
        <end position="405"/>
    </location>
</feature>
<evidence type="ECO:0000256" key="2">
    <source>
        <dbReference type="ARBA" id="ARBA00022884"/>
    </source>
</evidence>
<dbReference type="GO" id="GO:0003723">
    <property type="term" value="F:RNA binding"/>
    <property type="evidence" value="ECO:0007669"/>
    <property type="project" value="UniProtKB-UniRule"/>
</dbReference>